<evidence type="ECO:0000259" key="4">
    <source>
        <dbReference type="Pfam" id="PF13828"/>
    </source>
</evidence>
<reference evidence="6" key="1">
    <citation type="journal article" date="2019" name="Int. J. Syst. Evol. Microbiol.">
        <title>The Global Catalogue of Microorganisms (GCM) 10K type strain sequencing project: providing services to taxonomists for standard genome sequencing and annotation.</title>
        <authorList>
            <consortium name="The Broad Institute Genomics Platform"/>
            <consortium name="The Broad Institute Genome Sequencing Center for Infectious Disease"/>
            <person name="Wu L."/>
            <person name="Ma J."/>
        </authorList>
    </citation>
    <scope>NUCLEOTIDE SEQUENCE [LARGE SCALE GENOMIC DNA]</scope>
    <source>
        <strain evidence="6">KCTC 42586</strain>
    </source>
</reference>
<evidence type="ECO:0000256" key="2">
    <source>
        <dbReference type="SAM" id="Phobius"/>
    </source>
</evidence>
<dbReference type="RefSeq" id="WP_380853543.1">
    <property type="nucleotide sequence ID" value="NZ_JBHSKM010000008.1"/>
</dbReference>
<dbReference type="EMBL" id="JBHSKM010000008">
    <property type="protein sequence ID" value="MFC5215552.1"/>
    <property type="molecule type" value="Genomic_DNA"/>
</dbReference>
<feature type="transmembrane region" description="Helical" evidence="2">
    <location>
        <begin position="133"/>
        <end position="161"/>
    </location>
</feature>
<evidence type="ECO:0000259" key="3">
    <source>
        <dbReference type="Pfam" id="PF08044"/>
    </source>
</evidence>
<feature type="transmembrane region" description="Helical" evidence="2">
    <location>
        <begin position="181"/>
        <end position="203"/>
    </location>
</feature>
<organism evidence="5 6">
    <name type="scientific">Streptomyces coerulescens</name>
    <dbReference type="NCBI Taxonomy" id="29304"/>
    <lineage>
        <taxon>Bacteria</taxon>
        <taxon>Bacillati</taxon>
        <taxon>Actinomycetota</taxon>
        <taxon>Actinomycetes</taxon>
        <taxon>Kitasatosporales</taxon>
        <taxon>Streptomycetaceae</taxon>
        <taxon>Streptomyces</taxon>
    </lineage>
</organism>
<name>A0ABW0CLB7_STRCD</name>
<dbReference type="Pfam" id="PF08044">
    <property type="entry name" value="DUF1707"/>
    <property type="match status" value="1"/>
</dbReference>
<keyword evidence="2" id="KW-0472">Membrane</keyword>
<keyword evidence="2" id="KW-0812">Transmembrane</keyword>
<feature type="compositionally biased region" description="Low complexity" evidence="1">
    <location>
        <begin position="1"/>
        <end position="15"/>
    </location>
</feature>
<dbReference type="InterPro" id="IPR025241">
    <property type="entry name" value="DUF4190"/>
</dbReference>
<gene>
    <name evidence="5" type="ORF">ACFPQ9_17050</name>
</gene>
<keyword evidence="6" id="KW-1185">Reference proteome</keyword>
<evidence type="ECO:0000313" key="6">
    <source>
        <dbReference type="Proteomes" id="UP001596263"/>
    </source>
</evidence>
<keyword evidence="2" id="KW-1133">Transmembrane helix</keyword>
<feature type="domain" description="DUF1707" evidence="3">
    <location>
        <begin position="52"/>
        <end position="104"/>
    </location>
</feature>
<feature type="region of interest" description="Disordered" evidence="1">
    <location>
        <begin position="1"/>
        <end position="55"/>
    </location>
</feature>
<evidence type="ECO:0000313" key="5">
    <source>
        <dbReference type="EMBL" id="MFC5215552.1"/>
    </source>
</evidence>
<comment type="caution">
    <text evidence="5">The sequence shown here is derived from an EMBL/GenBank/DDBJ whole genome shotgun (WGS) entry which is preliminary data.</text>
</comment>
<dbReference type="PANTHER" id="PTHR40763:SF4">
    <property type="entry name" value="DUF1707 DOMAIN-CONTAINING PROTEIN"/>
    <property type="match status" value="1"/>
</dbReference>
<proteinExistence type="predicted"/>
<dbReference type="Pfam" id="PF13828">
    <property type="entry name" value="DUF4190"/>
    <property type="match status" value="1"/>
</dbReference>
<sequence>MAQPSWQPWQPWQPGQGSGTPRPWHTEGVPQPWQGGGPAQPWPGPGSGAAAMLASHADRERAVDVLRAGYGEGRLEQPEFEKRVTRAYTARTVGELALLVADLPQGPMPLPAPVTPVPRTFMPLARPQTNGKAVGSAVCGVLCLVSFGLTGIPAVVLGHAARAEIRRTGEGGDGLALTGLVLGWLSNVAWGILVTLMLVAAAVSA</sequence>
<feature type="domain" description="DUF4190" evidence="4">
    <location>
        <begin position="133"/>
        <end position="192"/>
    </location>
</feature>
<evidence type="ECO:0000256" key="1">
    <source>
        <dbReference type="SAM" id="MobiDB-lite"/>
    </source>
</evidence>
<protein>
    <submittedName>
        <fullName evidence="5">DUF1707 and DUF4190 domain-containing protein</fullName>
    </submittedName>
</protein>
<accession>A0ABW0CLB7</accession>
<dbReference type="Proteomes" id="UP001596263">
    <property type="component" value="Unassembled WGS sequence"/>
</dbReference>
<dbReference type="PANTHER" id="PTHR40763">
    <property type="entry name" value="MEMBRANE PROTEIN-RELATED"/>
    <property type="match status" value="1"/>
</dbReference>
<dbReference type="InterPro" id="IPR012551">
    <property type="entry name" value="DUF1707_SHOCT-like"/>
</dbReference>